<name>A0A7V9YXI3_9BACL</name>
<proteinExistence type="predicted"/>
<keyword evidence="1" id="KW-0472">Membrane</keyword>
<dbReference type="Pfam" id="PF13536">
    <property type="entry name" value="EmrE"/>
    <property type="match status" value="1"/>
</dbReference>
<dbReference type="Proteomes" id="UP000580891">
    <property type="component" value="Unassembled WGS sequence"/>
</dbReference>
<gene>
    <name evidence="2" type="ORF">HNQ85_000512</name>
</gene>
<sequence length="53" mass="5963">MHVGQANHLSLKEILLVCILVMIVSFAYPLGNRKMMGICVDRLDAYQRVLGMT</sequence>
<dbReference type="EMBL" id="JACDUU010000001">
    <property type="protein sequence ID" value="MBA2870254.1"/>
    <property type="molecule type" value="Genomic_DNA"/>
</dbReference>
<organism evidence="2 3">
    <name type="scientific">[Anoxybacillus] calidus</name>
    <dbReference type="NCBI Taxonomy" id="575178"/>
    <lineage>
        <taxon>Bacteria</taxon>
        <taxon>Bacillati</taxon>
        <taxon>Bacillota</taxon>
        <taxon>Bacilli</taxon>
        <taxon>Bacillales</taxon>
        <taxon>Anoxybacillaceae</taxon>
        <taxon>Paranoxybacillus</taxon>
    </lineage>
</organism>
<keyword evidence="3" id="KW-1185">Reference proteome</keyword>
<protein>
    <submittedName>
        <fullName evidence="2">Uncharacterized protein</fullName>
    </submittedName>
</protein>
<dbReference type="AlphaFoldDB" id="A0A7V9YXI3"/>
<dbReference type="InterPro" id="IPR032713">
    <property type="entry name" value="EmrE"/>
</dbReference>
<evidence type="ECO:0000313" key="2">
    <source>
        <dbReference type="EMBL" id="MBA2870254.1"/>
    </source>
</evidence>
<evidence type="ECO:0000256" key="1">
    <source>
        <dbReference type="SAM" id="Phobius"/>
    </source>
</evidence>
<accession>A0A7V9YXI3</accession>
<comment type="caution">
    <text evidence="2">The sequence shown here is derived from an EMBL/GenBank/DDBJ whole genome shotgun (WGS) entry which is preliminary data.</text>
</comment>
<reference evidence="2 3" key="1">
    <citation type="submission" date="2020-07" db="EMBL/GenBank/DDBJ databases">
        <title>Genomic Encyclopedia of Type Strains, Phase IV (KMG-IV): sequencing the most valuable type-strain genomes for metagenomic binning, comparative biology and taxonomic classification.</title>
        <authorList>
            <person name="Goeker M."/>
        </authorList>
    </citation>
    <scope>NUCLEOTIDE SEQUENCE [LARGE SCALE GENOMIC DNA]</scope>
    <source>
        <strain evidence="2 3">DSM 25220</strain>
    </source>
</reference>
<evidence type="ECO:0000313" key="3">
    <source>
        <dbReference type="Proteomes" id="UP000580891"/>
    </source>
</evidence>
<feature type="transmembrane region" description="Helical" evidence="1">
    <location>
        <begin position="14"/>
        <end position="31"/>
    </location>
</feature>
<keyword evidence="1" id="KW-0812">Transmembrane</keyword>
<keyword evidence="1" id="KW-1133">Transmembrane helix</keyword>